<reference evidence="5" key="1">
    <citation type="submission" date="2025-08" db="UniProtKB">
        <authorList>
            <consortium name="RefSeq"/>
        </authorList>
    </citation>
    <scope>IDENTIFICATION</scope>
    <source>
        <tissue evidence="5">Whole larvae</tissue>
    </source>
</reference>
<protein>
    <submittedName>
        <fullName evidence="5">Vanin-like protein 1</fullName>
    </submittedName>
</protein>
<keyword evidence="2" id="KW-0732">Signal</keyword>
<dbReference type="Gene3D" id="3.60.110.10">
    <property type="entry name" value="Carbon-nitrogen hydrolase"/>
    <property type="match status" value="1"/>
</dbReference>
<dbReference type="InParanoid" id="A0A6J1WE42"/>
<proteinExistence type="predicted"/>
<name>A0A6J1WE42_GALME</name>
<keyword evidence="1" id="KW-0378">Hydrolase</keyword>
<dbReference type="SUPFAM" id="SSF56317">
    <property type="entry name" value="Carbon-nitrogen hydrolase"/>
    <property type="match status" value="1"/>
</dbReference>
<dbReference type="Pfam" id="PF19018">
    <property type="entry name" value="Vanin_C"/>
    <property type="match status" value="1"/>
</dbReference>
<evidence type="ECO:0000256" key="2">
    <source>
        <dbReference type="SAM" id="SignalP"/>
    </source>
</evidence>
<feature type="signal peptide" evidence="2">
    <location>
        <begin position="1"/>
        <end position="19"/>
    </location>
</feature>
<dbReference type="Proteomes" id="UP001652740">
    <property type="component" value="Unplaced"/>
</dbReference>
<evidence type="ECO:0000313" key="4">
    <source>
        <dbReference type="Proteomes" id="UP001652740"/>
    </source>
</evidence>
<accession>A0A6J1WE42</accession>
<dbReference type="InterPro" id="IPR036526">
    <property type="entry name" value="C-N_Hydrolase_sf"/>
</dbReference>
<dbReference type="AlphaFoldDB" id="A0A6J1WE42"/>
<feature type="chain" id="PRO_5045078084" evidence="2">
    <location>
        <begin position="20"/>
        <end position="467"/>
    </location>
</feature>
<dbReference type="PANTHER" id="PTHR10609:SF14">
    <property type="entry name" value="BIOTINIDASE"/>
    <property type="match status" value="1"/>
</dbReference>
<dbReference type="GO" id="GO:0016787">
    <property type="term" value="F:hydrolase activity"/>
    <property type="evidence" value="ECO:0007669"/>
    <property type="project" value="UniProtKB-KW"/>
</dbReference>
<evidence type="ECO:0000259" key="3">
    <source>
        <dbReference type="Pfam" id="PF19018"/>
    </source>
</evidence>
<dbReference type="InterPro" id="IPR043957">
    <property type="entry name" value="Vanin_C"/>
</dbReference>
<dbReference type="InterPro" id="IPR040154">
    <property type="entry name" value="Biotinidase/VNN"/>
</dbReference>
<feature type="domain" description="Vanin C-terminal" evidence="3">
    <location>
        <begin position="267"/>
        <end position="415"/>
    </location>
</feature>
<dbReference type="RefSeq" id="XP_026748651.2">
    <property type="nucleotide sequence ID" value="XM_026892850.3"/>
</dbReference>
<keyword evidence="4" id="KW-1185">Reference proteome</keyword>
<dbReference type="PANTHER" id="PTHR10609">
    <property type="entry name" value="BIOTINIDASE-RELATED"/>
    <property type="match status" value="1"/>
</dbReference>
<sequence>MRLLINVVICFLCCNLSLASDTYRAGVVSSIRSDPGRYVSYIKQAAKLNVDILVFPPPDESSFETMTSVSDDYDEVVKTLSEATKQARLYVVAHLYETVRCQNVNVTIRSNLVFDREGSIISEYRKPVNNITNCTSVETDFGVFKTDFNVTFGLLMEEDLVLRSPEAFKGLKNFVMTGTWTTEIPYLSASKFSSSWAFVNKANLVSPDGISDDTHMLMSGGLKFTDLYKRVGEDMAFKVPVVHLRKQRIFLGKDLPHYVTKPMNLEASRDGYEETVCHDSFCCEFYIKTRFVGSKSIDADYVLAAFRGTRYFGHGQHIGIESCAVFTNSSQKCFCSTENENNAIGLAFDKVTVIGNFTNGNSNYPIALSTGEQFEAKQFSFVSEFAGNTEQVVVELKFIESLTGFGIVSRDFSKDFVSVRDMESSYKNNFDIYDYIFHENVLEFFDYVWIRLRILIFVVSIYILEMI</sequence>
<evidence type="ECO:0000256" key="1">
    <source>
        <dbReference type="ARBA" id="ARBA00022801"/>
    </source>
</evidence>
<organism evidence="4 5">
    <name type="scientific">Galleria mellonella</name>
    <name type="common">Greater wax moth</name>
    <dbReference type="NCBI Taxonomy" id="7137"/>
    <lineage>
        <taxon>Eukaryota</taxon>
        <taxon>Metazoa</taxon>
        <taxon>Ecdysozoa</taxon>
        <taxon>Arthropoda</taxon>
        <taxon>Hexapoda</taxon>
        <taxon>Insecta</taxon>
        <taxon>Pterygota</taxon>
        <taxon>Neoptera</taxon>
        <taxon>Endopterygota</taxon>
        <taxon>Lepidoptera</taxon>
        <taxon>Glossata</taxon>
        <taxon>Ditrysia</taxon>
        <taxon>Pyraloidea</taxon>
        <taxon>Pyralidae</taxon>
        <taxon>Galleriinae</taxon>
        <taxon>Galleria</taxon>
    </lineage>
</organism>
<dbReference type="GeneID" id="113509513"/>
<gene>
    <name evidence="5" type="primary">LOC113509513</name>
</gene>
<evidence type="ECO:0000313" key="5">
    <source>
        <dbReference type="RefSeq" id="XP_026748651.2"/>
    </source>
</evidence>
<dbReference type="KEGG" id="gmw:113509513"/>